<dbReference type="Pfam" id="PF00400">
    <property type="entry name" value="WD40"/>
    <property type="match status" value="1"/>
</dbReference>
<feature type="transmembrane region" description="Helical" evidence="11">
    <location>
        <begin position="887"/>
        <end position="906"/>
    </location>
</feature>
<evidence type="ECO:0000256" key="1">
    <source>
        <dbReference type="ARBA" id="ARBA00004127"/>
    </source>
</evidence>
<comment type="caution">
    <text evidence="12">The sequence shown here is derived from an EMBL/GenBank/DDBJ whole genome shotgun (WGS) entry which is preliminary data.</text>
</comment>
<dbReference type="InterPro" id="IPR018067">
    <property type="entry name" value="PP2A_PR55_CS"/>
</dbReference>
<dbReference type="InterPro" id="IPR013657">
    <property type="entry name" value="SCL35B1-4/HUT1"/>
</dbReference>
<evidence type="ECO:0000256" key="5">
    <source>
        <dbReference type="ARBA" id="ARBA00022597"/>
    </source>
</evidence>
<feature type="transmembrane region" description="Helical" evidence="11">
    <location>
        <begin position="732"/>
        <end position="750"/>
    </location>
</feature>
<accession>A0ABR0BXU9</accession>
<dbReference type="PROSITE" id="PS01024">
    <property type="entry name" value="PR55_1"/>
    <property type="match status" value="1"/>
</dbReference>
<feature type="region of interest" description="Disordered" evidence="10">
    <location>
        <begin position="441"/>
        <end position="476"/>
    </location>
</feature>
<feature type="transmembrane region" description="Helical" evidence="11">
    <location>
        <begin position="981"/>
        <end position="999"/>
    </location>
</feature>
<sequence length="1059" mass="115115">MVDSEANSPTWKFTQCFGDKGDVEDITEGSSQSTESRHAELPFAPAARLVALPLVADQLGAPADIISTVEFDHTGNYLATGDKGGRVVLFERNETKKSCEYKFHTEFQSHEPEFDYLKSLEIEEKINKIKWCRRQNASHYLLSTNDKTIKLWKVFEKSLKVVAENNLSQDATPANAAGGGGASRPLATSQHFRNAADLKLPRLTHHDTVVAAVPRRTYANAHAYHINSISVNSDGETFISSDDLRINLWNLNIQDQSFNIVDIKPANMEELTEVITAAEFHPVSCNWFMYASSKGTIKLADMRESALCDQHAKLFEQEEDPSSRSFFSEIISSISDVRFSYDGRYILSRDYLTVKIWDINMERQPVKTIPIHEHLRPRLCDTYENDSIFDKFEVVFSGDAKNVMTGSYNNNFMIYPSDPDKEVEVVLQADKSAFKAKKVGVPTPINASTSPTTNGGKKNGSRAGSPAGGAQRMRKETDADQIDFNKKILHMSWHPFEDSIAIAATNNAIKADRPLASFPSDSTGSCDCRGGEEAAIAVSCLVIGTLDVLAAPLAAVTDACWSRRSISAPDPEKGGPHGWRLGDAMGVLLGLVDKARSESDCRAAFEGLHQALPPSLAPDRFNLAASEYQSYESSKAALPRRASAPGVDDGTAAVGSQRDAMGVPPARKGRMAGPAAEQTNGHATPTAVARRLALEAGPSVAAAAVMLALIFGGCCSNVYALEAIINFEQSSGTLLTFVQFAFVAVTGYIAQFDKTRPPFFIAPAKVPLRRWLVNIVLFFSINVLNNHAFSYDISVPVHIILRSGGSITTMMAGYLYGKRYSRTQALAVVLLSFGVVLAAWSDAKEKVGRVPARKVKSAAANIGPWAQLQSTGATDEPSSRPPFNQGLLILFVAQLLSAIMGLYTEATYQRYGPQWRENLFYSHVLSLPLFLPFARSMARTLGRMAKSRPLPVPLPLVGQVPSQLVYLATNVLTQYACIRGVNLLAAASSALTVTIVLNIRKLVSLLLSIWLFGNSLAQGTLLGAAVVFGSGALYTVGSRPRKPADKAGDGVDLKAKKAV</sequence>
<reference evidence="12 13" key="1">
    <citation type="journal article" date="2024" name="Microbiol. Resour. Announc.">
        <title>Genome annotations for the ascomycete fungi Trichoderma harzianum, Trichoderma aggressivum, and Purpureocillium lilacinum.</title>
        <authorList>
            <person name="Beijen E.P.W."/>
            <person name="Ohm R.A."/>
        </authorList>
    </citation>
    <scope>NUCLEOTIDE SEQUENCE [LARGE SCALE GENOMIC DNA]</scope>
    <source>
        <strain evidence="12 13">CBS 150709</strain>
    </source>
</reference>
<comment type="similarity">
    <text evidence="2">Belongs to the phosphatase 2A regulatory subunit B family.</text>
</comment>
<dbReference type="PANTHER" id="PTHR11871">
    <property type="entry name" value="PROTEIN PHOSPHATASE PP2A REGULATORY SUBUNIT B"/>
    <property type="match status" value="1"/>
</dbReference>
<dbReference type="InterPro" id="IPR001680">
    <property type="entry name" value="WD40_rpt"/>
</dbReference>
<evidence type="ECO:0008006" key="14">
    <source>
        <dbReference type="Google" id="ProtNLM"/>
    </source>
</evidence>
<keyword evidence="7" id="KW-0677">Repeat</keyword>
<keyword evidence="6 11" id="KW-0812">Transmembrane</keyword>
<feature type="region of interest" description="Disordered" evidence="10">
    <location>
        <begin position="1039"/>
        <end position="1059"/>
    </location>
</feature>
<name>A0ABR0BXU9_PURLI</name>
<feature type="transmembrane region" description="Helical" evidence="11">
    <location>
        <begin position="918"/>
        <end position="938"/>
    </location>
</feature>
<keyword evidence="4" id="KW-0853">WD repeat</keyword>
<evidence type="ECO:0000256" key="10">
    <source>
        <dbReference type="SAM" id="MobiDB-lite"/>
    </source>
</evidence>
<dbReference type="InterPro" id="IPR036322">
    <property type="entry name" value="WD40_repeat_dom_sf"/>
</dbReference>
<evidence type="ECO:0000256" key="8">
    <source>
        <dbReference type="ARBA" id="ARBA00022989"/>
    </source>
</evidence>
<keyword evidence="5" id="KW-0762">Sugar transport</keyword>
<evidence type="ECO:0000313" key="12">
    <source>
        <dbReference type="EMBL" id="KAK4088805.1"/>
    </source>
</evidence>
<evidence type="ECO:0000256" key="2">
    <source>
        <dbReference type="ARBA" id="ARBA00008259"/>
    </source>
</evidence>
<evidence type="ECO:0000256" key="11">
    <source>
        <dbReference type="SAM" id="Phobius"/>
    </source>
</evidence>
<evidence type="ECO:0000256" key="7">
    <source>
        <dbReference type="ARBA" id="ARBA00022737"/>
    </source>
</evidence>
<dbReference type="Gene3D" id="2.130.10.10">
    <property type="entry name" value="YVTN repeat-like/Quinoprotein amine dehydrogenase"/>
    <property type="match status" value="2"/>
</dbReference>
<gene>
    <name evidence="12" type="ORF">Purlil1_7016</name>
</gene>
<dbReference type="NCBIfam" id="TIGR00803">
    <property type="entry name" value="nst"/>
    <property type="match status" value="1"/>
</dbReference>
<dbReference type="SMART" id="SM00320">
    <property type="entry name" value="WD40"/>
    <property type="match status" value="5"/>
</dbReference>
<keyword evidence="8 11" id="KW-1133">Transmembrane helix</keyword>
<dbReference type="Pfam" id="PF08449">
    <property type="entry name" value="UAA"/>
    <property type="match status" value="1"/>
</dbReference>
<dbReference type="Proteomes" id="UP001287286">
    <property type="component" value="Unassembled WGS sequence"/>
</dbReference>
<feature type="compositionally biased region" description="Polar residues" evidence="10">
    <location>
        <begin position="445"/>
        <end position="456"/>
    </location>
</feature>
<dbReference type="EMBL" id="JAWRVI010000023">
    <property type="protein sequence ID" value="KAK4088805.1"/>
    <property type="molecule type" value="Genomic_DNA"/>
</dbReference>
<evidence type="ECO:0000256" key="9">
    <source>
        <dbReference type="ARBA" id="ARBA00023136"/>
    </source>
</evidence>
<evidence type="ECO:0000256" key="3">
    <source>
        <dbReference type="ARBA" id="ARBA00022448"/>
    </source>
</evidence>
<dbReference type="PROSITE" id="PS01025">
    <property type="entry name" value="PR55_2"/>
    <property type="match status" value="1"/>
</dbReference>
<dbReference type="PRINTS" id="PR00600">
    <property type="entry name" value="PP2APR55"/>
</dbReference>
<protein>
    <recommendedName>
        <fullName evidence="14">Protein phosphatase PP2A regulatory subunit B</fullName>
    </recommendedName>
</protein>
<dbReference type="SUPFAM" id="SSF50978">
    <property type="entry name" value="WD40 repeat-like"/>
    <property type="match status" value="1"/>
</dbReference>
<feature type="transmembrane region" description="Helical" evidence="11">
    <location>
        <begin position="795"/>
        <end position="816"/>
    </location>
</feature>
<comment type="subcellular location">
    <subcellularLocation>
        <location evidence="1">Endomembrane system</location>
        <topology evidence="1">Multi-pass membrane protein</topology>
    </subcellularLocation>
</comment>
<feature type="transmembrane region" description="Helical" evidence="11">
    <location>
        <begin position="700"/>
        <end position="720"/>
    </location>
</feature>
<dbReference type="InterPro" id="IPR015943">
    <property type="entry name" value="WD40/YVTN_repeat-like_dom_sf"/>
</dbReference>
<proteinExistence type="inferred from homology"/>
<evidence type="ECO:0000313" key="13">
    <source>
        <dbReference type="Proteomes" id="UP001287286"/>
    </source>
</evidence>
<dbReference type="InterPro" id="IPR000009">
    <property type="entry name" value="PP2A_PR55"/>
</dbReference>
<evidence type="ECO:0000256" key="6">
    <source>
        <dbReference type="ARBA" id="ARBA00022692"/>
    </source>
</evidence>
<feature type="region of interest" description="Disordered" evidence="10">
    <location>
        <begin position="636"/>
        <end position="682"/>
    </location>
</feature>
<keyword evidence="9 11" id="KW-0472">Membrane</keyword>
<keyword evidence="3" id="KW-0813">Transport</keyword>
<evidence type="ECO:0000256" key="4">
    <source>
        <dbReference type="ARBA" id="ARBA00022574"/>
    </source>
</evidence>
<feature type="compositionally biased region" description="Basic and acidic residues" evidence="10">
    <location>
        <begin position="1042"/>
        <end position="1059"/>
    </location>
</feature>
<organism evidence="12 13">
    <name type="scientific">Purpureocillium lilacinum</name>
    <name type="common">Paecilomyces lilacinus</name>
    <dbReference type="NCBI Taxonomy" id="33203"/>
    <lineage>
        <taxon>Eukaryota</taxon>
        <taxon>Fungi</taxon>
        <taxon>Dikarya</taxon>
        <taxon>Ascomycota</taxon>
        <taxon>Pezizomycotina</taxon>
        <taxon>Sordariomycetes</taxon>
        <taxon>Hypocreomycetidae</taxon>
        <taxon>Hypocreales</taxon>
        <taxon>Ophiocordycipitaceae</taxon>
        <taxon>Purpureocillium</taxon>
    </lineage>
</organism>
<keyword evidence="13" id="KW-1185">Reference proteome</keyword>
<feature type="transmembrane region" description="Helical" evidence="11">
    <location>
        <begin position="1019"/>
        <end position="1036"/>
    </location>
</feature>